<dbReference type="InterPro" id="IPR019734">
    <property type="entry name" value="TPR_rpt"/>
</dbReference>
<feature type="signal peptide" evidence="1">
    <location>
        <begin position="1"/>
        <end position="39"/>
    </location>
</feature>
<dbReference type="SMART" id="SM00028">
    <property type="entry name" value="TPR"/>
    <property type="match status" value="7"/>
</dbReference>
<name>A0A7W8JD22_9BACT</name>
<comment type="caution">
    <text evidence="2">The sequence shown here is derived from an EMBL/GenBank/DDBJ whole genome shotgun (WGS) entry which is preliminary data.</text>
</comment>
<dbReference type="PANTHER" id="PTHR12558:SF13">
    <property type="entry name" value="CELL DIVISION CYCLE PROTEIN 27 HOMOLOG"/>
    <property type="match status" value="1"/>
</dbReference>
<dbReference type="PANTHER" id="PTHR12558">
    <property type="entry name" value="CELL DIVISION CYCLE 16,23,27"/>
    <property type="match status" value="1"/>
</dbReference>
<reference evidence="2 3" key="1">
    <citation type="submission" date="2020-08" db="EMBL/GenBank/DDBJ databases">
        <title>Genomic Encyclopedia of Type Strains, Phase IV (KMG-V): Genome sequencing to study the core and pangenomes of soil and plant-associated prokaryotes.</title>
        <authorList>
            <person name="Whitman W."/>
        </authorList>
    </citation>
    <scope>NUCLEOTIDE SEQUENCE [LARGE SCALE GENOMIC DNA]</scope>
    <source>
        <strain evidence="2 3">M8US30</strain>
    </source>
</reference>
<dbReference type="Proteomes" id="UP000569092">
    <property type="component" value="Unassembled WGS sequence"/>
</dbReference>
<proteinExistence type="predicted"/>
<sequence>MHDTRRNKSTPAHRLRPRPPAILSLIFFSLVLASGSARAQLPAGAIDTTAAPKPAPIDPARAQANDALDKQDYPTALKILTLLADKNPTDAHLLYDLAFTQDALAETPAQTTAAEQTYRRAIAADPNYFDPHLALGLLLARGGRLTDAHNELLKSTTLTTDNPALKARAYRALARIDQTANPSAASDELLSAIKITPETPEDILLSGELAEASGDTTAAELAYRRLLAVDPQNHDATAALTHLLLRQQRPDQAESLLTTALAKDPNNPTLNAQLASLYEQQGKTTQAIPLAAKLHAAHPEDAAITRLLARLYSRNKQYDQAAPLYNGLLTKSTQDPTLLDDSADVQIHLKNFAEAEALLKRALAQPNAFPTKDDLAQAASHLAFAASANNDPVTSLQALEIRDKVLPQSPSSLFLAATAHDKLHHTKQATDLYKQFLSVANGQFPDEEWEARHRLLTLDHLK</sequence>
<dbReference type="AlphaFoldDB" id="A0A7W8JD22"/>
<evidence type="ECO:0000313" key="2">
    <source>
        <dbReference type="EMBL" id="MBB5345786.1"/>
    </source>
</evidence>
<dbReference type="SUPFAM" id="SSF48452">
    <property type="entry name" value="TPR-like"/>
    <property type="match status" value="3"/>
</dbReference>
<dbReference type="EMBL" id="JACHDZ010000007">
    <property type="protein sequence ID" value="MBB5345786.1"/>
    <property type="molecule type" value="Genomic_DNA"/>
</dbReference>
<organism evidence="2 3">
    <name type="scientific">Tunturiibacter lichenicola</name>
    <dbReference type="NCBI Taxonomy" id="2051959"/>
    <lineage>
        <taxon>Bacteria</taxon>
        <taxon>Pseudomonadati</taxon>
        <taxon>Acidobacteriota</taxon>
        <taxon>Terriglobia</taxon>
        <taxon>Terriglobales</taxon>
        <taxon>Acidobacteriaceae</taxon>
        <taxon>Tunturiibacter</taxon>
    </lineage>
</organism>
<dbReference type="Gene3D" id="1.25.40.10">
    <property type="entry name" value="Tetratricopeptide repeat domain"/>
    <property type="match status" value="2"/>
</dbReference>
<feature type="chain" id="PRO_5031239403" evidence="1">
    <location>
        <begin position="40"/>
        <end position="462"/>
    </location>
</feature>
<evidence type="ECO:0000313" key="3">
    <source>
        <dbReference type="Proteomes" id="UP000569092"/>
    </source>
</evidence>
<keyword evidence="2" id="KW-0645">Protease</keyword>
<dbReference type="Pfam" id="PF14559">
    <property type="entry name" value="TPR_19"/>
    <property type="match status" value="2"/>
</dbReference>
<protein>
    <submittedName>
        <fullName evidence="2">Zn-dependent protease</fullName>
    </submittedName>
</protein>
<dbReference type="GO" id="GO:0008233">
    <property type="term" value="F:peptidase activity"/>
    <property type="evidence" value="ECO:0007669"/>
    <property type="project" value="UniProtKB-KW"/>
</dbReference>
<dbReference type="GO" id="GO:0006508">
    <property type="term" value="P:proteolysis"/>
    <property type="evidence" value="ECO:0007669"/>
    <property type="project" value="UniProtKB-KW"/>
</dbReference>
<dbReference type="InterPro" id="IPR011990">
    <property type="entry name" value="TPR-like_helical_dom_sf"/>
</dbReference>
<dbReference type="Pfam" id="PF13432">
    <property type="entry name" value="TPR_16"/>
    <property type="match status" value="1"/>
</dbReference>
<gene>
    <name evidence="2" type="ORF">HDF10_003787</name>
</gene>
<evidence type="ECO:0000256" key="1">
    <source>
        <dbReference type="SAM" id="SignalP"/>
    </source>
</evidence>
<accession>A0A7W8JD22</accession>
<keyword evidence="1" id="KW-0732">Signal</keyword>
<keyword evidence="2" id="KW-0378">Hydrolase</keyword>